<organism evidence="2 3">
    <name type="scientific">Stichopus japonicus</name>
    <name type="common">Sea cucumber</name>
    <dbReference type="NCBI Taxonomy" id="307972"/>
    <lineage>
        <taxon>Eukaryota</taxon>
        <taxon>Metazoa</taxon>
        <taxon>Echinodermata</taxon>
        <taxon>Eleutherozoa</taxon>
        <taxon>Echinozoa</taxon>
        <taxon>Holothuroidea</taxon>
        <taxon>Aspidochirotacea</taxon>
        <taxon>Aspidochirotida</taxon>
        <taxon>Stichopodidae</taxon>
        <taxon>Apostichopus</taxon>
    </lineage>
</organism>
<feature type="transmembrane region" description="Helical" evidence="1">
    <location>
        <begin position="94"/>
        <end position="116"/>
    </location>
</feature>
<keyword evidence="1" id="KW-0472">Membrane</keyword>
<comment type="caution">
    <text evidence="2">The sequence shown here is derived from an EMBL/GenBank/DDBJ whole genome shotgun (WGS) entry which is preliminary data.</text>
</comment>
<gene>
    <name evidence="2" type="ORF">BSL78_20870</name>
</gene>
<accession>A0A2G8K2R4</accession>
<reference evidence="2 3" key="1">
    <citation type="journal article" date="2017" name="PLoS Biol.">
        <title>The sea cucumber genome provides insights into morphological evolution and visceral regeneration.</title>
        <authorList>
            <person name="Zhang X."/>
            <person name="Sun L."/>
            <person name="Yuan J."/>
            <person name="Sun Y."/>
            <person name="Gao Y."/>
            <person name="Zhang L."/>
            <person name="Li S."/>
            <person name="Dai H."/>
            <person name="Hamel J.F."/>
            <person name="Liu C."/>
            <person name="Yu Y."/>
            <person name="Liu S."/>
            <person name="Lin W."/>
            <person name="Guo K."/>
            <person name="Jin S."/>
            <person name="Xu P."/>
            <person name="Storey K.B."/>
            <person name="Huan P."/>
            <person name="Zhang T."/>
            <person name="Zhou Y."/>
            <person name="Zhang J."/>
            <person name="Lin C."/>
            <person name="Li X."/>
            <person name="Xing L."/>
            <person name="Huo D."/>
            <person name="Sun M."/>
            <person name="Wang L."/>
            <person name="Mercier A."/>
            <person name="Li F."/>
            <person name="Yang H."/>
            <person name="Xiang J."/>
        </authorList>
    </citation>
    <scope>NUCLEOTIDE SEQUENCE [LARGE SCALE GENOMIC DNA]</scope>
    <source>
        <strain evidence="2">Shaxun</strain>
        <tissue evidence="2">Muscle</tissue>
    </source>
</reference>
<feature type="non-terminal residue" evidence="2">
    <location>
        <position position="1"/>
    </location>
</feature>
<evidence type="ECO:0008006" key="4">
    <source>
        <dbReference type="Google" id="ProtNLM"/>
    </source>
</evidence>
<dbReference type="EMBL" id="MRZV01000946">
    <property type="protein sequence ID" value="PIK42280.1"/>
    <property type="molecule type" value="Genomic_DNA"/>
</dbReference>
<dbReference type="AlphaFoldDB" id="A0A2G8K2R4"/>
<sequence length="232" mass="25777">GCCPCQPGFYMAWYNKCSQCLPFRDCLGNEILFEGNYRNDRVCGDLRSTTVATPTETTVLLSSSPSPDLAIDQTTDSSIYSIIDEGNPWLNFDIVTALSLVTMISISCVIGCMVWMTYKWKCKTQGPCTCQCEACQGCMGASSTHESAHSLDSITSENPDPPTTDTKELVHYKSFLVYHASKLVSHLDYNLYLINIMFTLRLSLDRISLFGLDCKIPREHNSTGDCVVLQLS</sequence>
<evidence type="ECO:0000256" key="1">
    <source>
        <dbReference type="SAM" id="Phobius"/>
    </source>
</evidence>
<name>A0A2G8K2R4_STIJA</name>
<keyword evidence="1" id="KW-0812">Transmembrane</keyword>
<protein>
    <recommendedName>
        <fullName evidence="4">TNFR-Cys domain-containing protein</fullName>
    </recommendedName>
</protein>
<proteinExistence type="predicted"/>
<keyword evidence="3" id="KW-1185">Reference proteome</keyword>
<dbReference type="Proteomes" id="UP000230750">
    <property type="component" value="Unassembled WGS sequence"/>
</dbReference>
<dbReference type="Gene3D" id="2.10.50.10">
    <property type="entry name" value="Tumor Necrosis Factor Receptor, subunit A, domain 2"/>
    <property type="match status" value="1"/>
</dbReference>
<keyword evidence="1" id="KW-1133">Transmembrane helix</keyword>
<evidence type="ECO:0000313" key="3">
    <source>
        <dbReference type="Proteomes" id="UP000230750"/>
    </source>
</evidence>
<evidence type="ECO:0000313" key="2">
    <source>
        <dbReference type="EMBL" id="PIK42280.1"/>
    </source>
</evidence>